<reference evidence="2 3" key="1">
    <citation type="journal article" date="2019" name="Emerg. Microbes Infect.">
        <title>Comprehensive subspecies identification of 175 nontuberculous mycobacteria species based on 7547 genomic profiles.</title>
        <authorList>
            <person name="Matsumoto Y."/>
            <person name="Kinjo T."/>
            <person name="Motooka D."/>
            <person name="Nabeya D."/>
            <person name="Jung N."/>
            <person name="Uechi K."/>
            <person name="Horii T."/>
            <person name="Iida T."/>
            <person name="Fujita J."/>
            <person name="Nakamura S."/>
        </authorList>
    </citation>
    <scope>NUCLEOTIDE SEQUENCE [LARGE SCALE GENOMIC DNA]</scope>
    <source>
        <strain evidence="2 3">JCM 12687</strain>
        <plasmid evidence="2">pJCM12687</plasmid>
    </source>
</reference>
<keyword evidence="1" id="KW-0812">Transmembrane</keyword>
<keyword evidence="1" id="KW-0472">Membrane</keyword>
<dbReference type="Proteomes" id="UP000467379">
    <property type="component" value="Plasmid pJCM12687"/>
</dbReference>
<protein>
    <submittedName>
        <fullName evidence="2">Uncharacterized protein</fullName>
    </submittedName>
</protein>
<evidence type="ECO:0000256" key="1">
    <source>
        <dbReference type="SAM" id="Phobius"/>
    </source>
</evidence>
<dbReference type="EMBL" id="AP022607">
    <property type="protein sequence ID" value="BBZ14865.1"/>
    <property type="molecule type" value="Genomic_DNA"/>
</dbReference>
<feature type="transmembrane region" description="Helical" evidence="1">
    <location>
        <begin position="16"/>
        <end position="37"/>
    </location>
</feature>
<accession>A0ABM7KUQ2</accession>
<dbReference type="Pfam" id="PF23711">
    <property type="entry name" value="DUF7156"/>
    <property type="match status" value="1"/>
</dbReference>
<keyword evidence="1" id="KW-1133">Transmembrane helix</keyword>
<proteinExistence type="predicted"/>
<organism evidence="2 3">
    <name type="scientific">Mycobacterium branderi</name>
    <dbReference type="NCBI Taxonomy" id="43348"/>
    <lineage>
        <taxon>Bacteria</taxon>
        <taxon>Bacillati</taxon>
        <taxon>Actinomycetota</taxon>
        <taxon>Actinomycetes</taxon>
        <taxon>Mycobacteriales</taxon>
        <taxon>Mycobacteriaceae</taxon>
        <taxon>Mycobacterium</taxon>
    </lineage>
</organism>
<dbReference type="InterPro" id="IPR055580">
    <property type="entry name" value="DUF7156"/>
</dbReference>
<gene>
    <name evidence="2" type="ORF">MBRA_50600</name>
</gene>
<geneLocation type="plasmid" evidence="2 3">
    <name>pJCM12687</name>
</geneLocation>
<evidence type="ECO:0000313" key="2">
    <source>
        <dbReference type="EMBL" id="BBZ14865.1"/>
    </source>
</evidence>
<sequence>MTYLPPSDRDDLIKETARLIGACITGIVLLGIVVYFCTV</sequence>
<keyword evidence="3" id="KW-1185">Reference proteome</keyword>
<name>A0ABM7KUQ2_9MYCO</name>
<dbReference type="RefSeq" id="WP_428839053.1">
    <property type="nucleotide sequence ID" value="NZ_JACKTX010000019.1"/>
</dbReference>
<keyword evidence="2" id="KW-0614">Plasmid</keyword>
<evidence type="ECO:0000313" key="3">
    <source>
        <dbReference type="Proteomes" id="UP000467379"/>
    </source>
</evidence>